<dbReference type="RefSeq" id="XP_064852080.1">
    <property type="nucleotide sequence ID" value="XM_064996008.1"/>
</dbReference>
<feature type="domain" description="RFX-type winged-helix" evidence="6">
    <location>
        <begin position="438"/>
        <end position="515"/>
    </location>
</feature>
<protein>
    <submittedName>
        <fullName evidence="7">Rsc9 protein</fullName>
    </submittedName>
</protein>
<dbReference type="InterPro" id="IPR003150">
    <property type="entry name" value="DNA-bd_RFX"/>
</dbReference>
<evidence type="ECO:0000256" key="4">
    <source>
        <dbReference type="ARBA" id="ARBA00023242"/>
    </source>
</evidence>
<evidence type="ECO:0000256" key="3">
    <source>
        <dbReference type="ARBA" id="ARBA00023163"/>
    </source>
</evidence>
<dbReference type="PROSITE" id="PS51526">
    <property type="entry name" value="RFX_DBD"/>
    <property type="match status" value="1"/>
</dbReference>
<keyword evidence="2" id="KW-0805">Transcription regulation</keyword>
<dbReference type="EMBL" id="BTFZ01000004">
    <property type="protein sequence ID" value="GMM35080.1"/>
    <property type="molecule type" value="Genomic_DNA"/>
</dbReference>
<evidence type="ECO:0000256" key="1">
    <source>
        <dbReference type="ARBA" id="ARBA00022853"/>
    </source>
</evidence>
<evidence type="ECO:0000256" key="5">
    <source>
        <dbReference type="SAM" id="MobiDB-lite"/>
    </source>
</evidence>
<keyword evidence="8" id="KW-1185">Reference proteome</keyword>
<dbReference type="GO" id="GO:0006325">
    <property type="term" value="P:chromatin organization"/>
    <property type="evidence" value="ECO:0007669"/>
    <property type="project" value="UniProtKB-KW"/>
</dbReference>
<dbReference type="AlphaFoldDB" id="A0AAV5QJE3"/>
<feature type="region of interest" description="Disordered" evidence="5">
    <location>
        <begin position="35"/>
        <end position="56"/>
    </location>
</feature>
<dbReference type="GeneID" id="90073059"/>
<evidence type="ECO:0000313" key="7">
    <source>
        <dbReference type="EMBL" id="GMM35080.1"/>
    </source>
</evidence>
<dbReference type="InterPro" id="IPR052406">
    <property type="entry name" value="Chromatin_Remodeling_Comp"/>
</dbReference>
<dbReference type="GO" id="GO:0016586">
    <property type="term" value="C:RSC-type complex"/>
    <property type="evidence" value="ECO:0007669"/>
    <property type="project" value="TreeGrafter"/>
</dbReference>
<keyword evidence="1" id="KW-0156">Chromatin regulator</keyword>
<reference evidence="7 8" key="1">
    <citation type="journal article" date="2023" name="Elife">
        <title>Identification of key yeast species and microbe-microbe interactions impacting larval growth of Drosophila in the wild.</title>
        <authorList>
            <person name="Mure A."/>
            <person name="Sugiura Y."/>
            <person name="Maeda R."/>
            <person name="Honda K."/>
            <person name="Sakurai N."/>
            <person name="Takahashi Y."/>
            <person name="Watada M."/>
            <person name="Katoh T."/>
            <person name="Gotoh A."/>
            <person name="Gotoh Y."/>
            <person name="Taniguchi I."/>
            <person name="Nakamura K."/>
            <person name="Hayashi T."/>
            <person name="Katayama T."/>
            <person name="Uemura T."/>
            <person name="Hattori Y."/>
        </authorList>
    </citation>
    <scope>NUCLEOTIDE SEQUENCE [LARGE SCALE GENOMIC DNA]</scope>
    <source>
        <strain evidence="7 8">SC-9</strain>
    </source>
</reference>
<gene>
    <name evidence="7" type="ORF">DASC09_024050</name>
</gene>
<sequence>MSGRLLRDRSAAKPQVNTDVMNRALIDDYMNSNNSNFQQQQQQQQQPKLSNNFHNGSSMAMMNDQVVIARPINENNQFEAFQQDQQKLAYQRQKGTLVPFNYNGVPGVGVNSIDIIPRIHMALECEILQEVRWALTELAIISSHEPSLINLKNDPQLLEKLVGYYCGCPFINEKLDGKTGYPYLLQNVDKKIGLEMIENSVDAALVLRNLSQDGYNAYIISLNPILKQAAVKLLNCEIVKNALPIGDSYNSAIKILQYTIDLMESISSYISPAKKNDELFLSLMNLISQTIDRSFKISILRSLSRLMVRSKLSTKDEQFAADNVDSGLLDFVCSCLIMDTDPEIIVTGLDFLYQYILPGGVRITNLLKTLSRTNLLITVLPRLLTHGMSLENVSVNPTATAEPLRLIRRVKVPPPEVAKSLPTDLFQEINKLDEPQRATIWMRCCFKPSETSDVTQISLWKSYEGQFQKENKKLLPAVDFIKNVTNAFANSAAMVITNSETGQRKFIIKGIEPREEPVSPYIGNVEAANPKNKKPSDNLTEGQSVAQQKPVKFWNSSGNDAKSLVPSEISINAATLINGLVVHEKGKSLVKSMESDLLDIVLRVPKLYDQLGDTLCSIQQ</sequence>
<comment type="caution">
    <text evidence="7">The sequence shown here is derived from an EMBL/GenBank/DDBJ whole genome shotgun (WGS) entry which is preliminary data.</text>
</comment>
<evidence type="ECO:0000313" key="8">
    <source>
        <dbReference type="Proteomes" id="UP001360560"/>
    </source>
</evidence>
<dbReference type="PANTHER" id="PTHR22970:SF14">
    <property type="entry name" value="AT-RICH INTERACTIVE DOMAIN-CONTAINING PROTEIN 2"/>
    <property type="match status" value="1"/>
</dbReference>
<feature type="compositionally biased region" description="Polar residues" evidence="5">
    <location>
        <begin position="47"/>
        <end position="56"/>
    </location>
</feature>
<keyword evidence="3" id="KW-0804">Transcription</keyword>
<keyword evidence="4" id="KW-0539">Nucleus</keyword>
<organism evidence="7 8">
    <name type="scientific">Saccharomycopsis crataegensis</name>
    <dbReference type="NCBI Taxonomy" id="43959"/>
    <lineage>
        <taxon>Eukaryota</taxon>
        <taxon>Fungi</taxon>
        <taxon>Dikarya</taxon>
        <taxon>Ascomycota</taxon>
        <taxon>Saccharomycotina</taxon>
        <taxon>Saccharomycetes</taxon>
        <taxon>Saccharomycopsidaceae</taxon>
        <taxon>Saccharomycopsis</taxon>
    </lineage>
</organism>
<dbReference type="Proteomes" id="UP001360560">
    <property type="component" value="Unassembled WGS sequence"/>
</dbReference>
<evidence type="ECO:0000259" key="6">
    <source>
        <dbReference type="PROSITE" id="PS51526"/>
    </source>
</evidence>
<dbReference type="GO" id="GO:0003677">
    <property type="term" value="F:DNA binding"/>
    <property type="evidence" value="ECO:0007669"/>
    <property type="project" value="InterPro"/>
</dbReference>
<dbReference type="PANTHER" id="PTHR22970">
    <property type="entry name" value="AT-RICH INTERACTIVE DOMAIN-CONTAINING PROTEIN 2"/>
    <property type="match status" value="1"/>
</dbReference>
<accession>A0AAV5QJE3</accession>
<proteinExistence type="predicted"/>
<evidence type="ECO:0000256" key="2">
    <source>
        <dbReference type="ARBA" id="ARBA00023015"/>
    </source>
</evidence>
<dbReference type="GO" id="GO:0006355">
    <property type="term" value="P:regulation of DNA-templated transcription"/>
    <property type="evidence" value="ECO:0007669"/>
    <property type="project" value="InterPro"/>
</dbReference>
<name>A0AAV5QJE3_9ASCO</name>